<dbReference type="InterPro" id="IPR017900">
    <property type="entry name" value="4Fe4S_Fe_S_CS"/>
</dbReference>
<evidence type="ECO:0000313" key="5">
    <source>
        <dbReference type="EMBL" id="QNL99905.1"/>
    </source>
</evidence>
<sequence>MEIRLKDEAQCSVCAKCMMACPQKAIILKKGKLNYYPQIVEDKCIKCGACVNACNNISFSNKIKRIYVGYNNNEKIVKKSASGGIFTALAELILEKKGVVFGAIFDSKEKNIKHIGIENKTDLDKLRKSKYVQSKWFLTIDDIDRLVKQDRYILFTGTPCQVSSIYNKYNNYEKIICMDLFCHGVLENFVLKEYLNVCCKDVTHIDFRAESDVNNFALTLVNKNEVVTEYCSDNLLYNLFINSAGIKRTCFTCEYADKVHLSDITVGDFDNKEYCEKNKINCKTPSIIVINSEKGEKIFENIECKLTVKEIKDRGIVNEYYIKHDLQKGDWGFNSEFYFRFHDNYKQQGFLKAAIKELYQSEYNAIMKIDKMITNERIYLYGAGKVGHIVLKLIKMLHLNWDIGGFIVSRKANNEMIGNVKVYSIDEIDFSDKRNLVIVSVNEHLREQITEELAKRNATNYVCLN</sequence>
<keyword evidence="1" id="KW-0479">Metal-binding</keyword>
<dbReference type="SUPFAM" id="SSF54862">
    <property type="entry name" value="4Fe-4S ferredoxins"/>
    <property type="match status" value="1"/>
</dbReference>
<dbReference type="AlphaFoldDB" id="A0A7G9FMX4"/>
<evidence type="ECO:0000256" key="1">
    <source>
        <dbReference type="ARBA" id="ARBA00022723"/>
    </source>
</evidence>
<evidence type="ECO:0000259" key="4">
    <source>
        <dbReference type="PROSITE" id="PS51379"/>
    </source>
</evidence>
<evidence type="ECO:0000313" key="6">
    <source>
        <dbReference type="Proteomes" id="UP000515819"/>
    </source>
</evidence>
<evidence type="ECO:0000256" key="3">
    <source>
        <dbReference type="ARBA" id="ARBA00023014"/>
    </source>
</evidence>
<dbReference type="Gene3D" id="3.30.70.20">
    <property type="match status" value="1"/>
</dbReference>
<dbReference type="Pfam" id="PF04422">
    <property type="entry name" value="FrhB_FdhB_N"/>
    <property type="match status" value="1"/>
</dbReference>
<reference evidence="5 6" key="1">
    <citation type="submission" date="2020-08" db="EMBL/GenBank/DDBJ databases">
        <authorList>
            <person name="Liu C."/>
            <person name="Sun Q."/>
        </authorList>
    </citation>
    <scope>NUCLEOTIDE SEQUENCE [LARGE SCALE GENOMIC DNA]</scope>
    <source>
        <strain evidence="5 6">NSJ-4</strain>
    </source>
</reference>
<feature type="domain" description="4Fe-4S ferredoxin-type" evidence="4">
    <location>
        <begin position="35"/>
        <end position="64"/>
    </location>
</feature>
<dbReference type="InterPro" id="IPR052977">
    <property type="entry name" value="Polyferredoxin-like_ET"/>
</dbReference>
<name>A0A7G9FMX4_9FIRM</name>
<protein>
    <submittedName>
        <fullName evidence="5">Coenzyme F420 hydrogenase/dehydrogenase, beta subunit C-terminal domain</fullName>
    </submittedName>
</protein>
<keyword evidence="2" id="KW-0408">Iron</keyword>
<dbReference type="InterPro" id="IPR017896">
    <property type="entry name" value="4Fe4S_Fe-S-bd"/>
</dbReference>
<proteinExistence type="predicted"/>
<dbReference type="Proteomes" id="UP000515819">
    <property type="component" value="Chromosome"/>
</dbReference>
<evidence type="ECO:0000256" key="2">
    <source>
        <dbReference type="ARBA" id="ARBA00023004"/>
    </source>
</evidence>
<organism evidence="5 6">
    <name type="scientific">Wujia chipingensis</name>
    <dbReference type="NCBI Taxonomy" id="2763670"/>
    <lineage>
        <taxon>Bacteria</taxon>
        <taxon>Bacillati</taxon>
        <taxon>Bacillota</taxon>
        <taxon>Clostridia</taxon>
        <taxon>Lachnospirales</taxon>
        <taxon>Lachnospiraceae</taxon>
        <taxon>Wujia</taxon>
    </lineage>
</organism>
<dbReference type="Gene3D" id="3.40.50.20">
    <property type="match status" value="1"/>
</dbReference>
<dbReference type="PROSITE" id="PS00198">
    <property type="entry name" value="4FE4S_FER_1"/>
    <property type="match status" value="1"/>
</dbReference>
<dbReference type="GO" id="GO:0046872">
    <property type="term" value="F:metal ion binding"/>
    <property type="evidence" value="ECO:0007669"/>
    <property type="project" value="UniProtKB-KW"/>
</dbReference>
<dbReference type="KEGG" id="wcp:H9Q76_00925"/>
<dbReference type="EMBL" id="CP060632">
    <property type="protein sequence ID" value="QNL99905.1"/>
    <property type="molecule type" value="Genomic_DNA"/>
</dbReference>
<gene>
    <name evidence="5" type="ORF">H9Q76_00925</name>
</gene>
<dbReference type="InterPro" id="IPR007516">
    <property type="entry name" value="Co_F420_Hydgase/DH_bsu_N"/>
</dbReference>
<dbReference type="Pfam" id="PF04432">
    <property type="entry name" value="FrhB_FdhB_C"/>
    <property type="match status" value="1"/>
</dbReference>
<dbReference type="GO" id="GO:0051536">
    <property type="term" value="F:iron-sulfur cluster binding"/>
    <property type="evidence" value="ECO:0007669"/>
    <property type="project" value="UniProtKB-KW"/>
</dbReference>
<keyword evidence="6" id="KW-1185">Reference proteome</keyword>
<dbReference type="PANTHER" id="PTHR43193:SF2">
    <property type="entry name" value="POLYFERREDOXIN PROTEIN FWDF"/>
    <property type="match status" value="1"/>
</dbReference>
<feature type="domain" description="4Fe-4S ferredoxin-type" evidence="4">
    <location>
        <begin position="1"/>
        <end position="31"/>
    </location>
</feature>
<accession>A0A7G9FMX4</accession>
<keyword evidence="3" id="KW-0411">Iron-sulfur</keyword>
<dbReference type="PROSITE" id="PS51379">
    <property type="entry name" value="4FE4S_FER_2"/>
    <property type="match status" value="2"/>
</dbReference>
<dbReference type="RefSeq" id="WP_249321375.1">
    <property type="nucleotide sequence ID" value="NZ_CP060632.1"/>
</dbReference>
<dbReference type="InterPro" id="IPR007525">
    <property type="entry name" value="FrhB_FdhB_C"/>
</dbReference>
<dbReference type="PANTHER" id="PTHR43193">
    <property type="match status" value="1"/>
</dbReference>
<dbReference type="Pfam" id="PF13237">
    <property type="entry name" value="Fer4_10"/>
    <property type="match status" value="1"/>
</dbReference>